<protein>
    <submittedName>
        <fullName evidence="2">Uncharacterized protein</fullName>
    </submittedName>
</protein>
<feature type="transmembrane region" description="Helical" evidence="1">
    <location>
        <begin position="214"/>
        <end position="239"/>
    </location>
</feature>
<keyword evidence="1" id="KW-0812">Transmembrane</keyword>
<gene>
    <name evidence="2" type="ORF">EVG20_g4475</name>
</gene>
<proteinExistence type="predicted"/>
<accession>A0A4Y9YY79</accession>
<comment type="caution">
    <text evidence="2">The sequence shown here is derived from an EMBL/GenBank/DDBJ whole genome shotgun (WGS) entry which is preliminary data.</text>
</comment>
<keyword evidence="1" id="KW-0472">Membrane</keyword>
<evidence type="ECO:0000256" key="1">
    <source>
        <dbReference type="SAM" id="Phobius"/>
    </source>
</evidence>
<evidence type="ECO:0000313" key="3">
    <source>
        <dbReference type="Proteomes" id="UP000298327"/>
    </source>
</evidence>
<organism evidence="2 3">
    <name type="scientific">Dentipellis fragilis</name>
    <dbReference type="NCBI Taxonomy" id="205917"/>
    <lineage>
        <taxon>Eukaryota</taxon>
        <taxon>Fungi</taxon>
        <taxon>Dikarya</taxon>
        <taxon>Basidiomycota</taxon>
        <taxon>Agaricomycotina</taxon>
        <taxon>Agaricomycetes</taxon>
        <taxon>Russulales</taxon>
        <taxon>Hericiaceae</taxon>
        <taxon>Dentipellis</taxon>
    </lineage>
</organism>
<keyword evidence="3" id="KW-1185">Reference proteome</keyword>
<name>A0A4Y9YY79_9AGAM</name>
<dbReference type="OrthoDB" id="10659567at2759"/>
<dbReference type="AlphaFoldDB" id="A0A4Y9YY79"/>
<sequence length="382" mass="42404">MTRSHLRPETRSVRLGASTPRFSITVRSDTKSGRRCGTESSPALFRVSRLAPQKRVPLPASRHVHLSTVGTMAETPNRLDARWQWSSETARDCPCTHHTPVWLRHAISLDAANVAGSCHTLHIPEERTCRDWPSKVFRRLTRRQSTSHLAIPGNLLVRHASVRMMFPWLKWSGCGWTSTWTLLLHTADTAHMRATWRDSVAGLIGFGIKRAGSILLLVLSLGLVLGLSLFWLAPLTFTYKKDLHPMPKKSNSRTLLLVYNERGSSCLVLACSAVHVGLRVVGDTVADSNSIGWHLPTGDGCRKAFRDVGITHHGPSLPYRLWTNSHHGSASPRIFDASNTPGRLPTRAKAYSGMAVLRFPTTRMRATAKCAPLMSNQDVRTP</sequence>
<dbReference type="Proteomes" id="UP000298327">
    <property type="component" value="Unassembled WGS sequence"/>
</dbReference>
<reference evidence="2 3" key="1">
    <citation type="submission" date="2019-02" db="EMBL/GenBank/DDBJ databases">
        <title>Genome sequencing of the rare red list fungi Dentipellis fragilis.</title>
        <authorList>
            <person name="Buettner E."/>
            <person name="Kellner H."/>
        </authorList>
    </citation>
    <scope>NUCLEOTIDE SEQUENCE [LARGE SCALE GENOMIC DNA]</scope>
    <source>
        <strain evidence="2 3">DSM 105465</strain>
    </source>
</reference>
<evidence type="ECO:0000313" key="2">
    <source>
        <dbReference type="EMBL" id="TFY66618.1"/>
    </source>
</evidence>
<keyword evidence="1" id="KW-1133">Transmembrane helix</keyword>
<dbReference type="EMBL" id="SEOQ01000231">
    <property type="protein sequence ID" value="TFY66618.1"/>
    <property type="molecule type" value="Genomic_DNA"/>
</dbReference>